<proteinExistence type="predicted"/>
<accession>A0A6J4UN47</accession>
<organism evidence="1">
    <name type="scientific">uncultured Thermoleophilia bacterium</name>
    <dbReference type="NCBI Taxonomy" id="1497501"/>
    <lineage>
        <taxon>Bacteria</taxon>
        <taxon>Bacillati</taxon>
        <taxon>Actinomycetota</taxon>
        <taxon>Thermoleophilia</taxon>
        <taxon>environmental samples</taxon>
    </lineage>
</organism>
<name>A0A6J4UN47_9ACTN</name>
<evidence type="ECO:0000313" key="1">
    <source>
        <dbReference type="EMBL" id="CAA9555088.1"/>
    </source>
</evidence>
<reference evidence="1" key="1">
    <citation type="submission" date="2020-02" db="EMBL/GenBank/DDBJ databases">
        <authorList>
            <person name="Meier V. D."/>
        </authorList>
    </citation>
    <scope>NUCLEOTIDE SEQUENCE</scope>
    <source>
        <strain evidence="1">AVDCRST_MAG79</strain>
    </source>
</reference>
<protein>
    <submittedName>
        <fullName evidence="1">Uncharacterized protein</fullName>
    </submittedName>
</protein>
<feature type="non-terminal residue" evidence="1">
    <location>
        <position position="24"/>
    </location>
</feature>
<dbReference type="AlphaFoldDB" id="A0A6J4UN47"/>
<gene>
    <name evidence="1" type="ORF">AVDCRST_MAG79-3014</name>
</gene>
<dbReference type="EMBL" id="CADCWC010000480">
    <property type="protein sequence ID" value="CAA9555088.1"/>
    <property type="molecule type" value="Genomic_DNA"/>
</dbReference>
<sequence length="24" mass="2690">MRFKTYAGRSLADLVPQIRAELGP</sequence>